<feature type="region of interest" description="Disordered" evidence="1">
    <location>
        <begin position="1"/>
        <end position="51"/>
    </location>
</feature>
<comment type="caution">
    <text evidence="2">The sequence shown here is derived from an EMBL/GenBank/DDBJ whole genome shotgun (WGS) entry which is preliminary data.</text>
</comment>
<evidence type="ECO:0000313" key="3">
    <source>
        <dbReference type="Proteomes" id="UP001529510"/>
    </source>
</evidence>
<protein>
    <submittedName>
        <fullName evidence="2">Uncharacterized protein</fullName>
    </submittedName>
</protein>
<sequence length="51" mass="5271">FPDGHARSTPQLPRHDGSSADSEPIAGRLSGRNGQSDSERDGAVSHNASVS</sequence>
<organism evidence="2 3">
    <name type="scientific">Cirrhinus mrigala</name>
    <name type="common">Mrigala</name>
    <dbReference type="NCBI Taxonomy" id="683832"/>
    <lineage>
        <taxon>Eukaryota</taxon>
        <taxon>Metazoa</taxon>
        <taxon>Chordata</taxon>
        <taxon>Craniata</taxon>
        <taxon>Vertebrata</taxon>
        <taxon>Euteleostomi</taxon>
        <taxon>Actinopterygii</taxon>
        <taxon>Neopterygii</taxon>
        <taxon>Teleostei</taxon>
        <taxon>Ostariophysi</taxon>
        <taxon>Cypriniformes</taxon>
        <taxon>Cyprinidae</taxon>
        <taxon>Labeoninae</taxon>
        <taxon>Labeonini</taxon>
        <taxon>Cirrhinus</taxon>
    </lineage>
</organism>
<keyword evidence="3" id="KW-1185">Reference proteome</keyword>
<gene>
    <name evidence="2" type="ORF">M9458_044313</name>
</gene>
<name>A0ABD0NFS0_CIRMR</name>
<feature type="non-terminal residue" evidence="2">
    <location>
        <position position="51"/>
    </location>
</feature>
<dbReference type="EMBL" id="JAMKFB020000022">
    <property type="protein sequence ID" value="KAL0160588.1"/>
    <property type="molecule type" value="Genomic_DNA"/>
</dbReference>
<evidence type="ECO:0000313" key="2">
    <source>
        <dbReference type="EMBL" id="KAL0160588.1"/>
    </source>
</evidence>
<dbReference type="Proteomes" id="UP001529510">
    <property type="component" value="Unassembled WGS sequence"/>
</dbReference>
<evidence type="ECO:0000256" key="1">
    <source>
        <dbReference type="SAM" id="MobiDB-lite"/>
    </source>
</evidence>
<accession>A0ABD0NFS0</accession>
<feature type="non-terminal residue" evidence="2">
    <location>
        <position position="1"/>
    </location>
</feature>
<reference evidence="2 3" key="1">
    <citation type="submission" date="2024-05" db="EMBL/GenBank/DDBJ databases">
        <title>Genome sequencing and assembly of Indian major carp, Cirrhinus mrigala (Hamilton, 1822).</title>
        <authorList>
            <person name="Mohindra V."/>
            <person name="Chowdhury L.M."/>
            <person name="Lal K."/>
            <person name="Jena J.K."/>
        </authorList>
    </citation>
    <scope>NUCLEOTIDE SEQUENCE [LARGE SCALE GENOMIC DNA]</scope>
    <source>
        <strain evidence="2">CM1030</strain>
        <tissue evidence="2">Blood</tissue>
    </source>
</reference>
<proteinExistence type="predicted"/>
<dbReference type="AlphaFoldDB" id="A0ABD0NFS0"/>